<name>H0I3D1_9HYPH</name>
<dbReference type="EMBL" id="AHAM01000319">
    <property type="protein sequence ID" value="EHK52527.1"/>
    <property type="molecule type" value="Genomic_DNA"/>
</dbReference>
<dbReference type="InterPro" id="IPR009056">
    <property type="entry name" value="Cyt_c-like_dom"/>
</dbReference>
<accession>H0I3D1</accession>
<protein>
    <recommendedName>
        <fullName evidence="5">Cytochrome c domain-containing protein</fullName>
    </recommendedName>
</protein>
<evidence type="ECO:0000259" key="5">
    <source>
        <dbReference type="PROSITE" id="PS51007"/>
    </source>
</evidence>
<organism evidence="6 7">
    <name type="scientific">Mesorhizobium alhagi CCNWXJ12-2</name>
    <dbReference type="NCBI Taxonomy" id="1107882"/>
    <lineage>
        <taxon>Bacteria</taxon>
        <taxon>Pseudomonadati</taxon>
        <taxon>Pseudomonadota</taxon>
        <taxon>Alphaproteobacteria</taxon>
        <taxon>Hyphomicrobiales</taxon>
        <taxon>Phyllobacteriaceae</taxon>
        <taxon>Allomesorhizobium</taxon>
    </lineage>
</organism>
<dbReference type="PATRIC" id="fig|1107882.3.peg.6739"/>
<keyword evidence="7" id="KW-1185">Reference proteome</keyword>
<keyword evidence="2 4" id="KW-0479">Metal-binding</keyword>
<dbReference type="GO" id="GO:0046872">
    <property type="term" value="F:metal ion binding"/>
    <property type="evidence" value="ECO:0007669"/>
    <property type="project" value="UniProtKB-KW"/>
</dbReference>
<dbReference type="RefSeq" id="WP_008840538.1">
    <property type="nucleotide sequence ID" value="NZ_AHAM01000319.1"/>
</dbReference>
<evidence type="ECO:0000256" key="4">
    <source>
        <dbReference type="PROSITE-ProRule" id="PRU00433"/>
    </source>
</evidence>
<reference evidence="6 7" key="1">
    <citation type="journal article" date="2012" name="J. Bacteriol.">
        <title>Draft Genome Sequence of Mesorhizobium alhagi CCNWXJ12-2T, a Novel Salt-Resistant Species Isolated from the Desert of Northwestern China.</title>
        <authorList>
            <person name="Zhou M."/>
            <person name="Chen W."/>
            <person name="Chen H."/>
            <person name="Wei G."/>
        </authorList>
    </citation>
    <scope>NUCLEOTIDE SEQUENCE [LARGE SCALE GENOMIC DNA]</scope>
    <source>
        <strain evidence="6 7">CCNWXJ12-2</strain>
    </source>
</reference>
<keyword evidence="3 4" id="KW-0408">Iron</keyword>
<evidence type="ECO:0000256" key="1">
    <source>
        <dbReference type="ARBA" id="ARBA00022617"/>
    </source>
</evidence>
<dbReference type="PROSITE" id="PS51007">
    <property type="entry name" value="CYTC"/>
    <property type="match status" value="1"/>
</dbReference>
<dbReference type="InterPro" id="IPR036909">
    <property type="entry name" value="Cyt_c-like_dom_sf"/>
</dbReference>
<proteinExistence type="predicted"/>
<keyword evidence="1 4" id="KW-0349">Heme</keyword>
<evidence type="ECO:0000256" key="2">
    <source>
        <dbReference type="ARBA" id="ARBA00022723"/>
    </source>
</evidence>
<dbReference type="GO" id="GO:0009055">
    <property type="term" value="F:electron transfer activity"/>
    <property type="evidence" value="ECO:0007669"/>
    <property type="project" value="InterPro"/>
</dbReference>
<dbReference type="OrthoDB" id="5514238at2"/>
<dbReference type="SUPFAM" id="SSF46626">
    <property type="entry name" value="Cytochrome c"/>
    <property type="match status" value="1"/>
</dbReference>
<dbReference type="AlphaFoldDB" id="H0I3D1"/>
<evidence type="ECO:0000313" key="7">
    <source>
        <dbReference type="Proteomes" id="UP000003250"/>
    </source>
</evidence>
<dbReference type="Proteomes" id="UP000003250">
    <property type="component" value="Unassembled WGS sequence"/>
</dbReference>
<evidence type="ECO:0000256" key="3">
    <source>
        <dbReference type="ARBA" id="ARBA00023004"/>
    </source>
</evidence>
<evidence type="ECO:0000313" key="6">
    <source>
        <dbReference type="EMBL" id="EHK52527.1"/>
    </source>
</evidence>
<dbReference type="Gene3D" id="1.10.760.10">
    <property type="entry name" value="Cytochrome c-like domain"/>
    <property type="match status" value="1"/>
</dbReference>
<gene>
    <name evidence="6" type="ORF">MAXJ12_34979</name>
</gene>
<feature type="domain" description="Cytochrome c" evidence="5">
    <location>
        <begin position="22"/>
        <end position="133"/>
    </location>
</feature>
<dbReference type="GO" id="GO:0020037">
    <property type="term" value="F:heme binding"/>
    <property type="evidence" value="ECO:0007669"/>
    <property type="project" value="InterPro"/>
</dbReference>
<sequence length="134" mass="14783">MKKFILAVAFSFVLLSDRTGAQEKSYGQVEYLNSCASCHGDSGKGDGPLAGELKTAPANLTRLAERNGGEFPYSHVFAVIDGRYVVPGHGDREMPVWGRRFLQGDWPIYGPVVGEAVTQERIHELARYVQALQR</sequence>